<sequence>MIGRFIVKTVIARRDNVYSSFPTMVEHDGDVYIYYRQAKKSTYQCHGFHGKVRCLRVNKAELLNHFAGDNYISILQPDEDFCVFDGENELDAIVCRLQDNLFTLCSRLYVKDKFAATYVSFADTPVFAGRYEVVVKGVEWLVFYGKPFRWDEGYVFPAYGVLEGRTECASLVLYTTDFRSWALLSHIQGNGIILNENSIVYHNGRYVMFIRQDSPPYGIWYAASEDLRRWSEPVRLMKQAHAPMAIVRDNRCILSFRRLYRDDLSAVAVILPFEDTRAVWQDDTTTDIETYQGSLFDGGYTDPVFIDDHLFVVYYMGNLCAEPYIRLARLT</sequence>
<name>A0A0F3GZU2_9BACT</name>
<evidence type="ECO:0008006" key="3">
    <source>
        <dbReference type="Google" id="ProtNLM"/>
    </source>
</evidence>
<protein>
    <recommendedName>
        <fullName evidence="3">Glycosidase</fullName>
    </recommendedName>
</protein>
<reference evidence="1 2" key="1">
    <citation type="submission" date="2015-02" db="EMBL/GenBank/DDBJ databases">
        <title>Single-cell genomics of uncultivated deep-branching MTB reveals a conserved set of magnetosome genes.</title>
        <authorList>
            <person name="Kolinko S."/>
            <person name="Richter M."/>
            <person name="Glockner F.O."/>
            <person name="Brachmann A."/>
            <person name="Schuler D."/>
        </authorList>
    </citation>
    <scope>NUCLEOTIDE SEQUENCE [LARGE SCALE GENOMIC DNA]</scope>
    <source>
        <strain evidence="1">TM-1</strain>
    </source>
</reference>
<dbReference type="Proteomes" id="UP000033423">
    <property type="component" value="Unassembled WGS sequence"/>
</dbReference>
<proteinExistence type="predicted"/>
<dbReference type="AlphaFoldDB" id="A0A0F3GZU2"/>
<dbReference type="EMBL" id="LACI01000142">
    <property type="protein sequence ID" value="KJU87489.1"/>
    <property type="molecule type" value="Genomic_DNA"/>
</dbReference>
<comment type="caution">
    <text evidence="1">The sequence shown here is derived from an EMBL/GenBank/DDBJ whole genome shotgun (WGS) entry which is preliminary data.</text>
</comment>
<organism evidence="1 2">
    <name type="scientific">Candidatus Magnetobacterium bavaricum</name>
    <dbReference type="NCBI Taxonomy" id="29290"/>
    <lineage>
        <taxon>Bacteria</taxon>
        <taxon>Pseudomonadati</taxon>
        <taxon>Nitrospirota</taxon>
        <taxon>Thermodesulfovibrionia</taxon>
        <taxon>Thermodesulfovibrionales</taxon>
        <taxon>Candidatus Magnetobacteriaceae</taxon>
        <taxon>Candidatus Magnetobacterium</taxon>
    </lineage>
</organism>
<keyword evidence="2" id="KW-1185">Reference proteome</keyword>
<accession>A0A0F3GZU2</accession>
<evidence type="ECO:0000313" key="2">
    <source>
        <dbReference type="Proteomes" id="UP000033423"/>
    </source>
</evidence>
<dbReference type="CDD" id="cd15482">
    <property type="entry name" value="Sialidase_non-viral"/>
    <property type="match status" value="1"/>
</dbReference>
<gene>
    <name evidence="1" type="ORF">MBAV_000303</name>
</gene>
<evidence type="ECO:0000313" key="1">
    <source>
        <dbReference type="EMBL" id="KJU87489.1"/>
    </source>
</evidence>
<dbReference type="Gene3D" id="2.120.10.10">
    <property type="match status" value="1"/>
</dbReference>
<dbReference type="SUPFAM" id="SSF50939">
    <property type="entry name" value="Sialidases"/>
    <property type="match status" value="1"/>
</dbReference>
<dbReference type="InterPro" id="IPR036278">
    <property type="entry name" value="Sialidase_sf"/>
</dbReference>